<dbReference type="InterPro" id="IPR042114">
    <property type="entry name" value="GatB_C_1"/>
</dbReference>
<evidence type="ECO:0000256" key="1">
    <source>
        <dbReference type="ARBA" id="ARBA00005306"/>
    </source>
</evidence>
<dbReference type="NCBIfam" id="NF004012">
    <property type="entry name" value="PRK05477.1-2"/>
    <property type="match status" value="1"/>
</dbReference>
<organism evidence="12 13">
    <name type="scientific">Senegalia massiliensis</name>
    <dbReference type="NCBI Taxonomy" id="1720316"/>
    <lineage>
        <taxon>Bacteria</taxon>
        <taxon>Bacillati</taxon>
        <taxon>Bacillota</taxon>
        <taxon>Clostridia</taxon>
        <taxon>Eubacteriales</taxon>
        <taxon>Clostridiaceae</taxon>
        <taxon>Senegalia</taxon>
    </lineage>
</organism>
<sequence length="475" mass="54058">MSYKTIIGLEIHSELSTNSKIFCSCTTEYGGDPNTHCCPICLGLPGSLPVLNEKVVEYGIKAGLAFNSNIANHTKMDRKNYYYPDLVKGYQISQYDKPLCEGGYIEVDTENGKKKINLTRIHIEEDTGKSIHSKDGGTLLDYNRAGVPLIEIVSEPDMNSPEEAKQFLEKLKSVLQYIEVSDCKMEEGSLRCDVNINIVDEETGKKSTITEIKNLNSFKSAVKAMEFEQKRHIELLEKGEDTVRETRRYDDLKGETISMRTKEDASDYRYFPEPDIVDMEISNEWIENIRKSLPELPEDKMNRFIKQYDLPEYDAEVLTASKNLALFYEDTVSHSVDFKTASNLIMGDILRRLKDEDMEVEDMRFSSKEFADLIKIIDSGKISNKIGKKVLREMFEEGKDPNKIVKEKGLIQINDEGEIEKIVDETLDENPESIEDYKNGKDRALGFLVGQVMKKTRGKANPGIVNKLISKKLNS</sequence>
<evidence type="ECO:0000313" key="13">
    <source>
        <dbReference type="Proteomes" id="UP000467132"/>
    </source>
</evidence>
<dbReference type="Pfam" id="PF02637">
    <property type="entry name" value="GatB_Yqey"/>
    <property type="match status" value="1"/>
</dbReference>
<dbReference type="InterPro" id="IPR017959">
    <property type="entry name" value="Asn/Gln-tRNA_amidoTrfase_suB/E"/>
</dbReference>
<comment type="catalytic activity">
    <reaction evidence="9 10">
        <text>L-glutamyl-tRNA(Gln) + L-glutamine + ATP + H2O = L-glutaminyl-tRNA(Gln) + L-glutamate + ADP + phosphate + H(+)</text>
        <dbReference type="Rhea" id="RHEA:17521"/>
        <dbReference type="Rhea" id="RHEA-COMP:9681"/>
        <dbReference type="Rhea" id="RHEA-COMP:9684"/>
        <dbReference type="ChEBI" id="CHEBI:15377"/>
        <dbReference type="ChEBI" id="CHEBI:15378"/>
        <dbReference type="ChEBI" id="CHEBI:29985"/>
        <dbReference type="ChEBI" id="CHEBI:30616"/>
        <dbReference type="ChEBI" id="CHEBI:43474"/>
        <dbReference type="ChEBI" id="CHEBI:58359"/>
        <dbReference type="ChEBI" id="CHEBI:78520"/>
        <dbReference type="ChEBI" id="CHEBI:78521"/>
        <dbReference type="ChEBI" id="CHEBI:456216"/>
    </reaction>
</comment>
<dbReference type="EMBL" id="QXXA01000011">
    <property type="protein sequence ID" value="NBI07233.1"/>
    <property type="molecule type" value="Genomic_DNA"/>
</dbReference>
<keyword evidence="4 10" id="KW-0547">Nucleotide-binding</keyword>
<evidence type="ECO:0000256" key="3">
    <source>
        <dbReference type="ARBA" id="ARBA00022598"/>
    </source>
</evidence>
<comment type="caution">
    <text evidence="12">The sequence shown here is derived from an EMBL/GenBank/DDBJ whole genome shotgun (WGS) entry which is preliminary data.</text>
</comment>
<dbReference type="GO" id="GO:0050567">
    <property type="term" value="F:glutaminyl-tRNA synthase (glutamine-hydrolyzing) activity"/>
    <property type="evidence" value="ECO:0007669"/>
    <property type="project" value="UniProtKB-UniRule"/>
</dbReference>
<dbReference type="SUPFAM" id="SSF89095">
    <property type="entry name" value="GatB/YqeY motif"/>
    <property type="match status" value="1"/>
</dbReference>
<keyword evidence="12" id="KW-0808">Transferase</keyword>
<dbReference type="PANTHER" id="PTHR11659">
    <property type="entry name" value="GLUTAMYL-TRNA GLN AMIDOTRANSFERASE SUBUNIT B MITOCHONDRIAL AND PROKARYOTIC PET112-RELATED"/>
    <property type="match status" value="1"/>
</dbReference>
<dbReference type="SMART" id="SM00845">
    <property type="entry name" value="GatB_Yqey"/>
    <property type="match status" value="1"/>
</dbReference>
<dbReference type="InterPro" id="IPR023168">
    <property type="entry name" value="GatB_Yqey_C_2"/>
</dbReference>
<dbReference type="PANTHER" id="PTHR11659:SF0">
    <property type="entry name" value="GLUTAMYL-TRNA(GLN) AMIDOTRANSFERASE SUBUNIT B, MITOCHONDRIAL"/>
    <property type="match status" value="1"/>
</dbReference>
<dbReference type="Gene3D" id="1.10.10.410">
    <property type="match status" value="1"/>
</dbReference>
<protein>
    <recommendedName>
        <fullName evidence="10">Aspartyl/glutamyl-tRNA(Asn/Gln) amidotransferase subunit B</fullName>
        <shortName evidence="10">Asp/Glu-ADT subunit B</shortName>
        <ecNumber evidence="10">6.3.5.-</ecNumber>
    </recommendedName>
</protein>
<keyword evidence="3 10" id="KW-0436">Ligase</keyword>
<dbReference type="FunFam" id="1.10.10.410:FF:000001">
    <property type="entry name" value="Aspartyl/glutamyl-tRNA(Asn/Gln) amidotransferase subunit B"/>
    <property type="match status" value="1"/>
</dbReference>
<dbReference type="InterPro" id="IPR003789">
    <property type="entry name" value="Asn/Gln_tRNA_amidoTrase-B-like"/>
</dbReference>
<dbReference type="EC" id="6.3.5.-" evidence="10"/>
<evidence type="ECO:0000256" key="6">
    <source>
        <dbReference type="ARBA" id="ARBA00022917"/>
    </source>
</evidence>
<comment type="similarity">
    <text evidence="1 10">Belongs to the GatB/GatE family. GatB subfamily.</text>
</comment>
<gene>
    <name evidence="10 12" type="primary">gatB</name>
    <name evidence="12" type="ORF">D3Z33_10270</name>
</gene>
<evidence type="ECO:0000256" key="4">
    <source>
        <dbReference type="ARBA" id="ARBA00022741"/>
    </source>
</evidence>
<dbReference type="InterPro" id="IPR004413">
    <property type="entry name" value="GatB"/>
</dbReference>
<dbReference type="NCBIfam" id="NF004014">
    <property type="entry name" value="PRK05477.1-4"/>
    <property type="match status" value="1"/>
</dbReference>
<reference evidence="12 13" key="1">
    <citation type="submission" date="2018-08" db="EMBL/GenBank/DDBJ databases">
        <title>Murine metabolic-syndrome-specific gut microbial biobank.</title>
        <authorList>
            <person name="Liu C."/>
        </authorList>
    </citation>
    <scope>NUCLEOTIDE SEQUENCE [LARGE SCALE GENOMIC DNA]</scope>
    <source>
        <strain evidence="12 13">583</strain>
    </source>
</reference>
<evidence type="ECO:0000313" key="12">
    <source>
        <dbReference type="EMBL" id="NBI07233.1"/>
    </source>
</evidence>
<comment type="function">
    <text evidence="7 10">Allows the formation of correctly charged Asn-tRNA(Asn) or Gln-tRNA(Gln) through the transamidation of misacylated Asp-tRNA(Asn) or Glu-tRNA(Gln) in organisms which lack either or both of asparaginyl-tRNA or glutaminyl-tRNA synthetases. The reaction takes place in the presence of glutamine and ATP through an activated phospho-Asp-tRNA(Asn) or phospho-Glu-tRNA(Gln).</text>
</comment>
<keyword evidence="5 10" id="KW-0067">ATP-binding</keyword>
<keyword evidence="6 10" id="KW-0648">Protein biosynthesis</keyword>
<dbReference type="SUPFAM" id="SSF55931">
    <property type="entry name" value="Glutamine synthetase/guanido kinase"/>
    <property type="match status" value="1"/>
</dbReference>
<dbReference type="GO" id="GO:0070681">
    <property type="term" value="P:glutaminyl-tRNAGln biosynthesis via transamidation"/>
    <property type="evidence" value="ECO:0007669"/>
    <property type="project" value="TreeGrafter"/>
</dbReference>
<accession>A0A845R407</accession>
<evidence type="ECO:0000256" key="2">
    <source>
        <dbReference type="ARBA" id="ARBA00011123"/>
    </source>
</evidence>
<feature type="domain" description="Asn/Gln amidotransferase" evidence="11">
    <location>
        <begin position="326"/>
        <end position="473"/>
    </location>
</feature>
<evidence type="ECO:0000259" key="11">
    <source>
        <dbReference type="SMART" id="SM00845"/>
    </source>
</evidence>
<dbReference type="RefSeq" id="WP_160197704.1">
    <property type="nucleotide sequence ID" value="NZ_QXXA01000011.1"/>
</dbReference>
<dbReference type="AlphaFoldDB" id="A0A845R407"/>
<evidence type="ECO:0000256" key="5">
    <source>
        <dbReference type="ARBA" id="ARBA00022840"/>
    </source>
</evidence>
<name>A0A845R407_9CLOT</name>
<dbReference type="InterPro" id="IPR014746">
    <property type="entry name" value="Gln_synth/guanido_kin_cat_dom"/>
</dbReference>
<dbReference type="Pfam" id="PF02934">
    <property type="entry name" value="GatB_N"/>
    <property type="match status" value="1"/>
</dbReference>
<dbReference type="NCBIfam" id="TIGR00133">
    <property type="entry name" value="gatB"/>
    <property type="match status" value="1"/>
</dbReference>
<evidence type="ECO:0000256" key="7">
    <source>
        <dbReference type="ARBA" id="ARBA00024799"/>
    </source>
</evidence>
<dbReference type="GO" id="GO:0005524">
    <property type="term" value="F:ATP binding"/>
    <property type="evidence" value="ECO:0007669"/>
    <property type="project" value="UniProtKB-KW"/>
</dbReference>
<dbReference type="FunFam" id="1.10.150.380:FF:000001">
    <property type="entry name" value="Aspartyl/glutamyl-tRNA(Asn/Gln) amidotransferase subunit B"/>
    <property type="match status" value="1"/>
</dbReference>
<keyword evidence="13" id="KW-1185">Reference proteome</keyword>
<dbReference type="InterPro" id="IPR018027">
    <property type="entry name" value="Asn/Gln_amidotransferase"/>
</dbReference>
<evidence type="ECO:0000256" key="9">
    <source>
        <dbReference type="ARBA" id="ARBA00047913"/>
    </source>
</evidence>
<dbReference type="InterPro" id="IPR006075">
    <property type="entry name" value="Asn/Gln-tRNA_Trfase_suB/E_cat"/>
</dbReference>
<evidence type="ECO:0000256" key="8">
    <source>
        <dbReference type="ARBA" id="ARBA00047380"/>
    </source>
</evidence>
<dbReference type="InterPro" id="IPR017958">
    <property type="entry name" value="Gln-tRNA_amidoTrfase_suB_CS"/>
</dbReference>
<dbReference type="PROSITE" id="PS01234">
    <property type="entry name" value="GATB"/>
    <property type="match status" value="1"/>
</dbReference>
<dbReference type="GO" id="GO:0016740">
    <property type="term" value="F:transferase activity"/>
    <property type="evidence" value="ECO:0007669"/>
    <property type="project" value="UniProtKB-KW"/>
</dbReference>
<comment type="catalytic activity">
    <reaction evidence="8 10">
        <text>L-aspartyl-tRNA(Asn) + L-glutamine + ATP + H2O = L-asparaginyl-tRNA(Asn) + L-glutamate + ADP + phosphate + 2 H(+)</text>
        <dbReference type="Rhea" id="RHEA:14513"/>
        <dbReference type="Rhea" id="RHEA-COMP:9674"/>
        <dbReference type="Rhea" id="RHEA-COMP:9677"/>
        <dbReference type="ChEBI" id="CHEBI:15377"/>
        <dbReference type="ChEBI" id="CHEBI:15378"/>
        <dbReference type="ChEBI" id="CHEBI:29985"/>
        <dbReference type="ChEBI" id="CHEBI:30616"/>
        <dbReference type="ChEBI" id="CHEBI:43474"/>
        <dbReference type="ChEBI" id="CHEBI:58359"/>
        <dbReference type="ChEBI" id="CHEBI:78515"/>
        <dbReference type="ChEBI" id="CHEBI:78516"/>
        <dbReference type="ChEBI" id="CHEBI:456216"/>
    </reaction>
</comment>
<dbReference type="Proteomes" id="UP000467132">
    <property type="component" value="Unassembled WGS sequence"/>
</dbReference>
<evidence type="ECO:0000256" key="10">
    <source>
        <dbReference type="HAMAP-Rule" id="MF_00121"/>
    </source>
</evidence>
<dbReference type="HAMAP" id="MF_00121">
    <property type="entry name" value="GatB"/>
    <property type="match status" value="1"/>
</dbReference>
<dbReference type="Gene3D" id="1.10.150.380">
    <property type="entry name" value="GatB domain, N-terminal subdomain"/>
    <property type="match status" value="1"/>
</dbReference>
<dbReference type="GO" id="GO:0006412">
    <property type="term" value="P:translation"/>
    <property type="evidence" value="ECO:0007669"/>
    <property type="project" value="UniProtKB-UniRule"/>
</dbReference>
<comment type="subunit">
    <text evidence="2 10">Heterotrimer of A, B and C subunits.</text>
</comment>
<proteinExistence type="inferred from homology"/>
<dbReference type="OrthoDB" id="9804078at2"/>